<evidence type="ECO:0000313" key="4">
    <source>
        <dbReference type="Proteomes" id="UP001567538"/>
    </source>
</evidence>
<organism evidence="3 4">
    <name type="scientific">Salvia divinorum</name>
    <name type="common">Maria pastora</name>
    <name type="synonym">Diviner's sage</name>
    <dbReference type="NCBI Taxonomy" id="28513"/>
    <lineage>
        <taxon>Eukaryota</taxon>
        <taxon>Viridiplantae</taxon>
        <taxon>Streptophyta</taxon>
        <taxon>Embryophyta</taxon>
        <taxon>Tracheophyta</taxon>
        <taxon>Spermatophyta</taxon>
        <taxon>Magnoliopsida</taxon>
        <taxon>eudicotyledons</taxon>
        <taxon>Gunneridae</taxon>
        <taxon>Pentapetalae</taxon>
        <taxon>asterids</taxon>
        <taxon>lamiids</taxon>
        <taxon>Lamiales</taxon>
        <taxon>Lamiaceae</taxon>
        <taxon>Nepetoideae</taxon>
        <taxon>Mentheae</taxon>
        <taxon>Salviinae</taxon>
        <taxon>Salvia</taxon>
        <taxon>Salvia subgen. Calosphace</taxon>
    </lineage>
</organism>
<accession>A0ABD1I5N6</accession>
<dbReference type="PANTHER" id="PTHR37706">
    <property type="entry name" value="TRANSMEMBRANE PROTEIN"/>
    <property type="match status" value="1"/>
</dbReference>
<name>A0ABD1I5N6_SALDI</name>
<evidence type="ECO:0000313" key="3">
    <source>
        <dbReference type="EMBL" id="KAL1564021.1"/>
    </source>
</evidence>
<feature type="region of interest" description="Disordered" evidence="1">
    <location>
        <begin position="1"/>
        <end position="20"/>
    </location>
</feature>
<feature type="region of interest" description="Disordered" evidence="1">
    <location>
        <begin position="60"/>
        <end position="81"/>
    </location>
</feature>
<evidence type="ECO:0000256" key="1">
    <source>
        <dbReference type="SAM" id="MobiDB-lite"/>
    </source>
</evidence>
<proteinExistence type="predicted"/>
<keyword evidence="2" id="KW-1133">Transmembrane helix</keyword>
<comment type="caution">
    <text evidence="3">The sequence shown here is derived from an EMBL/GenBank/DDBJ whole genome shotgun (WGS) entry which is preliminary data.</text>
</comment>
<reference evidence="3 4" key="1">
    <citation type="submission" date="2024-06" db="EMBL/GenBank/DDBJ databases">
        <title>A chromosome level genome sequence of Diviner's sage (Salvia divinorum).</title>
        <authorList>
            <person name="Ford S.A."/>
            <person name="Ro D.-K."/>
            <person name="Ness R.W."/>
            <person name="Phillips M.A."/>
        </authorList>
    </citation>
    <scope>NUCLEOTIDE SEQUENCE [LARGE SCALE GENOMIC DNA]</scope>
    <source>
        <strain evidence="3">SAF-2024a</strain>
        <tissue evidence="3">Leaf</tissue>
    </source>
</reference>
<feature type="compositionally biased region" description="Pro residues" evidence="1">
    <location>
        <begin position="1"/>
        <end position="10"/>
    </location>
</feature>
<sequence length="123" mass="14120">MASSPFPIPAPVNHRRPQPPKHYCLTTTTNRFLRFRSPSSFAINLHRSFPFFKRNSRFHSCCATSSPSEPPPENQIPPSSGVSPKDTLQIFFAVLFWMSLFFWSCAWDRGNSGRSDKGPRFRK</sequence>
<keyword evidence="2" id="KW-0472">Membrane</keyword>
<dbReference type="AlphaFoldDB" id="A0ABD1I5N6"/>
<keyword evidence="4" id="KW-1185">Reference proteome</keyword>
<dbReference type="PANTHER" id="PTHR37706:SF2">
    <property type="entry name" value="TRANSMEMBRANE PROTEIN"/>
    <property type="match status" value="1"/>
</dbReference>
<feature type="transmembrane region" description="Helical" evidence="2">
    <location>
        <begin position="88"/>
        <end position="107"/>
    </location>
</feature>
<dbReference type="Proteomes" id="UP001567538">
    <property type="component" value="Unassembled WGS sequence"/>
</dbReference>
<gene>
    <name evidence="3" type="ORF">AAHA92_06428</name>
</gene>
<keyword evidence="2" id="KW-0812">Transmembrane</keyword>
<protein>
    <submittedName>
        <fullName evidence="3">Uncharacterized protein</fullName>
    </submittedName>
</protein>
<evidence type="ECO:0000256" key="2">
    <source>
        <dbReference type="SAM" id="Phobius"/>
    </source>
</evidence>
<dbReference type="EMBL" id="JBEAFC010000003">
    <property type="protein sequence ID" value="KAL1564021.1"/>
    <property type="molecule type" value="Genomic_DNA"/>
</dbReference>